<organism evidence="1">
    <name type="scientific">marine sediment metagenome</name>
    <dbReference type="NCBI Taxonomy" id="412755"/>
    <lineage>
        <taxon>unclassified sequences</taxon>
        <taxon>metagenomes</taxon>
        <taxon>ecological metagenomes</taxon>
    </lineage>
</organism>
<comment type="caution">
    <text evidence="1">The sequence shown here is derived from an EMBL/GenBank/DDBJ whole genome shotgun (WGS) entry which is preliminary data.</text>
</comment>
<gene>
    <name evidence="1" type="ORF">LCGC14_2635700</name>
</gene>
<feature type="non-terminal residue" evidence="1">
    <location>
        <position position="1"/>
    </location>
</feature>
<name>A0A0F9C9U7_9ZZZZ</name>
<reference evidence="1" key="1">
    <citation type="journal article" date="2015" name="Nature">
        <title>Complex archaea that bridge the gap between prokaryotes and eukaryotes.</title>
        <authorList>
            <person name="Spang A."/>
            <person name="Saw J.H."/>
            <person name="Jorgensen S.L."/>
            <person name="Zaremba-Niedzwiedzka K."/>
            <person name="Martijn J."/>
            <person name="Lind A.E."/>
            <person name="van Eijk R."/>
            <person name="Schleper C."/>
            <person name="Guy L."/>
            <person name="Ettema T.J."/>
        </authorList>
    </citation>
    <scope>NUCLEOTIDE SEQUENCE</scope>
</reference>
<protein>
    <submittedName>
        <fullName evidence="1">Uncharacterized protein</fullName>
    </submittedName>
</protein>
<proteinExistence type="predicted"/>
<dbReference type="EMBL" id="LAZR01045324">
    <property type="protein sequence ID" value="KKK99144.1"/>
    <property type="molecule type" value="Genomic_DNA"/>
</dbReference>
<evidence type="ECO:0000313" key="1">
    <source>
        <dbReference type="EMBL" id="KKK99144.1"/>
    </source>
</evidence>
<dbReference type="AlphaFoldDB" id="A0A0F9C9U7"/>
<sequence>NVIVLDPVDHMKIHGTHREREVDLENIKSLMDDRRQVMKLVMKVQNQLAAYKLNVDTLNKKTETWLNKQMESFKIALEAREKVIKKVIKEYGVIDKLTASALGVKGVGPIIVANMITYVDLEKARHASSMWAYCGYDKPSHERYTKTVAGGGNKTLRTALYVFAGVQIKVRGDYRYIYDRVKTRLENSDKITKSRNTQGKLIECAWKDTKPCHRHGAAKRAMIKNFLADYWFVGRTIAGLPTQPGYAEVMLGKDGHKTIAPTDRGWEY</sequence>
<accession>A0A0F9C9U7</accession>